<proteinExistence type="predicted"/>
<comment type="caution">
    <text evidence="2">The sequence shown here is derived from an EMBL/GenBank/DDBJ whole genome shotgun (WGS) entry which is preliminary data.</text>
</comment>
<dbReference type="EMBL" id="ADVG01000005">
    <property type="protein sequence ID" value="EFH80328.1"/>
    <property type="molecule type" value="Genomic_DNA"/>
</dbReference>
<evidence type="ECO:0000313" key="3">
    <source>
        <dbReference type="Proteomes" id="UP000004508"/>
    </source>
</evidence>
<dbReference type="InterPro" id="IPR036397">
    <property type="entry name" value="RNaseH_sf"/>
</dbReference>
<evidence type="ECO:0000313" key="2">
    <source>
        <dbReference type="EMBL" id="EFH80328.1"/>
    </source>
</evidence>
<dbReference type="Proteomes" id="UP000004508">
    <property type="component" value="Unassembled WGS sequence"/>
</dbReference>
<reference evidence="2 3" key="1">
    <citation type="journal article" date="2011" name="Stand. Genomic Sci.">
        <title>Non-contiguous finished genome sequence and contextual data of the filamentous soil bacterium Ktedonobacter racemifer type strain (SOSP1-21).</title>
        <authorList>
            <person name="Chang Y.J."/>
            <person name="Land M."/>
            <person name="Hauser L."/>
            <person name="Chertkov O."/>
            <person name="Del Rio T.G."/>
            <person name="Nolan M."/>
            <person name="Copeland A."/>
            <person name="Tice H."/>
            <person name="Cheng J.F."/>
            <person name="Lucas S."/>
            <person name="Han C."/>
            <person name="Goodwin L."/>
            <person name="Pitluck S."/>
            <person name="Ivanova N."/>
            <person name="Ovchinikova G."/>
            <person name="Pati A."/>
            <person name="Chen A."/>
            <person name="Palaniappan K."/>
            <person name="Mavromatis K."/>
            <person name="Liolios K."/>
            <person name="Brettin T."/>
            <person name="Fiebig A."/>
            <person name="Rohde M."/>
            <person name="Abt B."/>
            <person name="Goker M."/>
            <person name="Detter J.C."/>
            <person name="Woyke T."/>
            <person name="Bristow J."/>
            <person name="Eisen J.A."/>
            <person name="Markowitz V."/>
            <person name="Hugenholtz P."/>
            <person name="Kyrpides N.C."/>
            <person name="Klenk H.P."/>
            <person name="Lapidus A."/>
        </authorList>
    </citation>
    <scope>NUCLEOTIDE SEQUENCE [LARGE SCALE GENOMIC DNA]</scope>
    <source>
        <strain evidence="3">DSM 44963</strain>
    </source>
</reference>
<dbReference type="Gene3D" id="3.30.420.10">
    <property type="entry name" value="Ribonuclease H-like superfamily/Ribonuclease H"/>
    <property type="match status" value="1"/>
</dbReference>
<protein>
    <recommendedName>
        <fullName evidence="1">Tc1-like transposase DDE domain-containing protein</fullName>
    </recommendedName>
</protein>
<evidence type="ECO:0000259" key="1">
    <source>
        <dbReference type="Pfam" id="PF13358"/>
    </source>
</evidence>
<dbReference type="STRING" id="485913.Krac_0919"/>
<sequence length="128" mass="14856">MWLRFVTGRPVSDITTQFLDWCCTQLQAQGKTGWLLIWDNASWHLSKQVRTWIREHNLQVKQENTGVRILPLFLPTKSPWLNPIEPKWAHGKRAVVEPNAFLSAHQLAERVCAYFRCSHETHLSLPAA</sequence>
<gene>
    <name evidence="2" type="ORF">Krac_0919</name>
</gene>
<dbReference type="AlphaFoldDB" id="D6U5R7"/>
<dbReference type="InParanoid" id="D6U5R7"/>
<organism evidence="2 3">
    <name type="scientific">Ktedonobacter racemifer DSM 44963</name>
    <dbReference type="NCBI Taxonomy" id="485913"/>
    <lineage>
        <taxon>Bacteria</taxon>
        <taxon>Bacillati</taxon>
        <taxon>Chloroflexota</taxon>
        <taxon>Ktedonobacteria</taxon>
        <taxon>Ktedonobacterales</taxon>
        <taxon>Ktedonobacteraceae</taxon>
        <taxon>Ktedonobacter</taxon>
    </lineage>
</organism>
<keyword evidence="3" id="KW-1185">Reference proteome</keyword>
<accession>D6U5R7</accession>
<dbReference type="eggNOG" id="COG3335">
    <property type="taxonomic scope" value="Bacteria"/>
</dbReference>
<dbReference type="InterPro" id="IPR038717">
    <property type="entry name" value="Tc1-like_DDE_dom"/>
</dbReference>
<dbReference type="GO" id="GO:0003676">
    <property type="term" value="F:nucleic acid binding"/>
    <property type="evidence" value="ECO:0007669"/>
    <property type="project" value="InterPro"/>
</dbReference>
<name>D6U5R7_KTERA</name>
<dbReference type="Pfam" id="PF13358">
    <property type="entry name" value="DDE_3"/>
    <property type="match status" value="1"/>
</dbReference>
<feature type="domain" description="Tc1-like transposase DDE" evidence="1">
    <location>
        <begin position="17"/>
        <end position="107"/>
    </location>
</feature>